<feature type="disulfide bond" evidence="1">
    <location>
        <begin position="272"/>
        <end position="285"/>
    </location>
</feature>
<feature type="repeat" description="TNFR-Cys" evidence="1">
    <location>
        <begin position="29"/>
        <end position="68"/>
    </location>
</feature>
<dbReference type="GO" id="GO:0007266">
    <property type="term" value="P:Rho protein signal transduction"/>
    <property type="evidence" value="ECO:0007669"/>
    <property type="project" value="TreeGrafter"/>
</dbReference>
<keyword evidence="2" id="KW-1133">Transmembrane helix</keyword>
<dbReference type="PANTHER" id="PTHR46605">
    <property type="entry name" value="TUMOR NECROSIS FACTOR RECEPTOR"/>
    <property type="match status" value="1"/>
</dbReference>
<feature type="disulfide bond" evidence="1">
    <location>
        <begin position="355"/>
        <end position="373"/>
    </location>
</feature>
<feature type="disulfide bond" evidence="1">
    <location>
        <begin position="275"/>
        <end position="293"/>
    </location>
</feature>
<proteinExistence type="predicted"/>
<dbReference type="InterPro" id="IPR001368">
    <property type="entry name" value="TNFR/NGFR_Cys_rich_reg"/>
</dbReference>
<comment type="caution">
    <text evidence="1">Lacks conserved residue(s) required for the propagation of feature annotation.</text>
</comment>
<feature type="transmembrane region" description="Helical" evidence="2">
    <location>
        <begin position="509"/>
        <end position="533"/>
    </location>
</feature>
<feature type="disulfide bond" evidence="1">
    <location>
        <begin position="87"/>
        <end position="100"/>
    </location>
</feature>
<feature type="repeat" description="TNFR-Cys" evidence="1">
    <location>
        <begin position="295"/>
        <end position="333"/>
    </location>
</feature>
<feature type="repeat" description="TNFR-Cys" evidence="1">
    <location>
        <begin position="375"/>
        <end position="416"/>
    </location>
</feature>
<dbReference type="GO" id="GO:0005035">
    <property type="term" value="F:death receptor activity"/>
    <property type="evidence" value="ECO:0007669"/>
    <property type="project" value="TreeGrafter"/>
</dbReference>
<feature type="domain" description="TNFR-Cys" evidence="3">
    <location>
        <begin position="375"/>
        <end position="416"/>
    </location>
</feature>
<feature type="repeat" description="TNFR-Cys" evidence="1">
    <location>
        <begin position="335"/>
        <end position="373"/>
    </location>
</feature>
<accession>A0A2T7PNK5</accession>
<reference evidence="4 5" key="1">
    <citation type="submission" date="2018-04" db="EMBL/GenBank/DDBJ databases">
        <title>The genome of golden apple snail Pomacea canaliculata provides insight into stress tolerance and invasive adaptation.</title>
        <authorList>
            <person name="Liu C."/>
            <person name="Liu B."/>
            <person name="Ren Y."/>
            <person name="Zhang Y."/>
            <person name="Wang H."/>
            <person name="Li S."/>
            <person name="Jiang F."/>
            <person name="Yin L."/>
            <person name="Zhang G."/>
            <person name="Qian W."/>
            <person name="Fan W."/>
        </authorList>
    </citation>
    <scope>NUCLEOTIDE SEQUENCE [LARGE SCALE GENOMIC DNA]</scope>
    <source>
        <strain evidence="4">SZHN2017</strain>
        <tissue evidence="4">Muscle</tissue>
    </source>
</reference>
<dbReference type="PROSITE" id="PS00652">
    <property type="entry name" value="TNFR_NGFR_1"/>
    <property type="match status" value="3"/>
</dbReference>
<feature type="disulfide bond" evidence="1">
    <location>
        <begin position="315"/>
        <end position="333"/>
    </location>
</feature>
<evidence type="ECO:0000313" key="5">
    <source>
        <dbReference type="Proteomes" id="UP000245119"/>
    </source>
</evidence>
<dbReference type="GO" id="GO:0005886">
    <property type="term" value="C:plasma membrane"/>
    <property type="evidence" value="ECO:0007669"/>
    <property type="project" value="TreeGrafter"/>
</dbReference>
<feature type="disulfide bond" evidence="1">
    <location>
        <begin position="194"/>
        <end position="212"/>
    </location>
</feature>
<evidence type="ECO:0000256" key="1">
    <source>
        <dbReference type="PROSITE-ProRule" id="PRU00206"/>
    </source>
</evidence>
<evidence type="ECO:0000313" key="4">
    <source>
        <dbReference type="EMBL" id="PVD34999.1"/>
    </source>
</evidence>
<keyword evidence="1" id="KW-1015">Disulfide bond</keyword>
<feature type="disulfide bond" evidence="1">
    <location>
        <begin position="151"/>
        <end position="164"/>
    </location>
</feature>
<dbReference type="SMART" id="SM01411">
    <property type="entry name" value="Ephrin_rec_like"/>
    <property type="match status" value="6"/>
</dbReference>
<dbReference type="AlphaFoldDB" id="A0A2T7PNK5"/>
<feature type="repeat" description="TNFR-Cys" evidence="1">
    <location>
        <begin position="255"/>
        <end position="293"/>
    </location>
</feature>
<comment type="caution">
    <text evidence="4">The sequence shown here is derived from an EMBL/GenBank/DDBJ whole genome shotgun (WGS) entry which is preliminary data.</text>
</comment>
<feature type="domain" description="TNFR-Cys" evidence="3">
    <location>
        <begin position="214"/>
        <end position="253"/>
    </location>
</feature>
<protein>
    <recommendedName>
        <fullName evidence="3">TNFR-Cys domain-containing protein</fullName>
    </recommendedName>
</protein>
<feature type="repeat" description="TNFR-Cys" evidence="1">
    <location>
        <begin position="70"/>
        <end position="108"/>
    </location>
</feature>
<evidence type="ECO:0000259" key="3">
    <source>
        <dbReference type="PROSITE" id="PS50050"/>
    </source>
</evidence>
<dbReference type="GO" id="GO:0015026">
    <property type="term" value="F:coreceptor activity"/>
    <property type="evidence" value="ECO:0007669"/>
    <property type="project" value="TreeGrafter"/>
</dbReference>
<dbReference type="SUPFAM" id="SSF57586">
    <property type="entry name" value="TNF receptor-like"/>
    <property type="match status" value="2"/>
</dbReference>
<feature type="domain" description="TNFR-Cys" evidence="3">
    <location>
        <begin position="129"/>
        <end position="172"/>
    </location>
</feature>
<dbReference type="GO" id="GO:0048406">
    <property type="term" value="F:nerve growth factor binding"/>
    <property type="evidence" value="ECO:0007669"/>
    <property type="project" value="TreeGrafter"/>
</dbReference>
<feature type="disulfide bond" evidence="1">
    <location>
        <begin position="398"/>
        <end position="416"/>
    </location>
</feature>
<feature type="disulfide bond" evidence="1">
    <location>
        <begin position="154"/>
        <end position="172"/>
    </location>
</feature>
<name>A0A2T7PNK5_POMCA</name>
<dbReference type="InterPro" id="IPR052302">
    <property type="entry name" value="Neurotrophin_rcpt-DD"/>
</dbReference>
<dbReference type="PROSITE" id="PS50050">
    <property type="entry name" value="TNFR_NGFR_2"/>
    <property type="match status" value="9"/>
</dbReference>
<feature type="domain" description="TNFR-Cys" evidence="3">
    <location>
        <begin position="255"/>
        <end position="293"/>
    </location>
</feature>
<dbReference type="GO" id="GO:0009986">
    <property type="term" value="C:cell surface"/>
    <property type="evidence" value="ECO:0007669"/>
    <property type="project" value="TreeGrafter"/>
</dbReference>
<feature type="disulfide bond" evidence="1">
    <location>
        <begin position="90"/>
        <end position="108"/>
    </location>
</feature>
<feature type="disulfide bond" evidence="1">
    <location>
        <begin position="352"/>
        <end position="365"/>
    </location>
</feature>
<feature type="disulfide bond" evidence="1">
    <location>
        <begin position="395"/>
        <end position="408"/>
    </location>
</feature>
<dbReference type="PANTHER" id="PTHR46605:SF1">
    <property type="entry name" value="DEATH DOMAIN-CONTAINING MEMBRANE PROTEIN NRADD"/>
    <property type="match status" value="1"/>
</dbReference>
<dbReference type="InterPro" id="IPR009030">
    <property type="entry name" value="Growth_fac_rcpt_cys_sf"/>
</dbReference>
<dbReference type="STRING" id="400727.A0A2T7PNK5"/>
<evidence type="ECO:0000256" key="2">
    <source>
        <dbReference type="SAM" id="Phobius"/>
    </source>
</evidence>
<feature type="domain" description="TNFR-Cys" evidence="3">
    <location>
        <begin position="29"/>
        <end position="68"/>
    </location>
</feature>
<feature type="disulfide bond" evidence="1">
    <location>
        <begin position="191"/>
        <end position="204"/>
    </location>
</feature>
<sequence>MQHADGLLGIHSSQGEQGGIAAQDTVKRVCDEGFFASSEGGVSTCRQCGVCPAGFLTTSPCSEANTTCSACPANYFSTGTGSDCTPCTVCPAGTYETRACSSERDALCQPCSRGHFSQSTWPACRRCRKCPSGFFKSRKCTPRHNTLCFPCSLCPAGHQESSPCTGLEDTVCKLCPPGTFSPEGGASCRPCSTCDSSQTLVQNCSAVSDTVCLPCAEGFFFSNTTGLCQRCRRCRAGSVLQTASCSGAQDSTCSPCPSGTFSSSDRRRCIPCSSCLPGERERRECTNTKDTQCERCKGGHFVSADNRTCSPCSRCPAGTETLSPCTRKKDTTCNACAEGYYSPGSGFSCRQCSMCPPGTYMAGPCTRESDTVCHPCAEGTYMATWSSSPAPCLSCSKCGAQEVVLTPCRSNVDVRCGSCRKGEFIDPQTHRCVKCSYCYPKTPGVAEREPRCQDEEPDWQCQPLSQTFTNSKADLQAPPPRTHTALTLHAETDRKKNFRAHAQLENDTVVLFAIPVVMGVTTIAIIVLLVVCFHRQCKKRRLRGVNNHRYDSVSTWLSNASAHLPEVTSDAKGASRFSLPVTIFTKSASSEYYKVPDGSIAVSFDRIDPKVLRECHQKLYLMESGTCCLYDKPQLVDSDHNRTQDHESDLKRHHLVPDADLHLSSLSQRKRNRLLRDVTAASEPRFHTGSLAPGLVSLEVPGTRQEERG</sequence>
<feature type="repeat" description="TNFR-Cys" evidence="1">
    <location>
        <begin position="174"/>
        <end position="212"/>
    </location>
</feature>
<dbReference type="SMART" id="SM00208">
    <property type="entry name" value="TNFR"/>
    <property type="match status" value="11"/>
</dbReference>
<dbReference type="Proteomes" id="UP000245119">
    <property type="component" value="Linkage Group LG3"/>
</dbReference>
<dbReference type="OrthoDB" id="6106102at2759"/>
<organism evidence="4 5">
    <name type="scientific">Pomacea canaliculata</name>
    <name type="common">Golden apple snail</name>
    <dbReference type="NCBI Taxonomy" id="400727"/>
    <lineage>
        <taxon>Eukaryota</taxon>
        <taxon>Metazoa</taxon>
        <taxon>Spiralia</taxon>
        <taxon>Lophotrochozoa</taxon>
        <taxon>Mollusca</taxon>
        <taxon>Gastropoda</taxon>
        <taxon>Caenogastropoda</taxon>
        <taxon>Architaenioglossa</taxon>
        <taxon>Ampullarioidea</taxon>
        <taxon>Ampullariidae</taxon>
        <taxon>Pomacea</taxon>
    </lineage>
</organism>
<dbReference type="Pfam" id="PF00020">
    <property type="entry name" value="TNFR_c6"/>
    <property type="match status" value="8"/>
</dbReference>
<feature type="repeat" description="TNFR-Cys" evidence="1">
    <location>
        <begin position="129"/>
        <end position="172"/>
    </location>
</feature>
<dbReference type="EMBL" id="PZQS01000003">
    <property type="protein sequence ID" value="PVD34999.1"/>
    <property type="molecule type" value="Genomic_DNA"/>
</dbReference>
<feature type="disulfide bond" evidence="1">
    <location>
        <begin position="30"/>
        <end position="45"/>
    </location>
</feature>
<keyword evidence="5" id="KW-1185">Reference proteome</keyword>
<feature type="domain" description="TNFR-Cys" evidence="3">
    <location>
        <begin position="174"/>
        <end position="212"/>
    </location>
</feature>
<feature type="repeat" description="TNFR-Cys" evidence="1">
    <location>
        <begin position="214"/>
        <end position="253"/>
    </location>
</feature>
<feature type="domain" description="TNFR-Cys" evidence="3">
    <location>
        <begin position="70"/>
        <end position="108"/>
    </location>
</feature>
<gene>
    <name evidence="4" type="ORF">C0Q70_06280</name>
</gene>
<feature type="domain" description="TNFR-Cys" evidence="3">
    <location>
        <begin position="295"/>
        <end position="333"/>
    </location>
</feature>
<feature type="disulfide bond" evidence="1">
    <location>
        <begin position="48"/>
        <end position="61"/>
    </location>
</feature>
<feature type="disulfide bond" evidence="1">
    <location>
        <begin position="312"/>
        <end position="325"/>
    </location>
</feature>
<feature type="domain" description="TNFR-Cys" evidence="3">
    <location>
        <begin position="335"/>
        <end position="373"/>
    </location>
</feature>
<keyword evidence="2" id="KW-0812">Transmembrane</keyword>
<dbReference type="SUPFAM" id="SSF57184">
    <property type="entry name" value="Growth factor receptor domain"/>
    <property type="match status" value="2"/>
</dbReference>
<dbReference type="Gene3D" id="2.10.50.10">
    <property type="entry name" value="Tumor Necrosis Factor Receptor, subunit A, domain 2"/>
    <property type="match status" value="10"/>
</dbReference>
<keyword evidence="2" id="KW-0472">Membrane</keyword>